<dbReference type="PRINTS" id="PR00598">
    <property type="entry name" value="HTHMARR"/>
</dbReference>
<feature type="domain" description="HTH marR-type" evidence="1">
    <location>
        <begin position="3"/>
        <end position="142"/>
    </location>
</feature>
<dbReference type="Gene3D" id="1.10.10.10">
    <property type="entry name" value="Winged helix-like DNA-binding domain superfamily/Winged helix DNA-binding domain"/>
    <property type="match status" value="1"/>
</dbReference>
<proteinExistence type="predicted"/>
<dbReference type="Proteomes" id="UP001203880">
    <property type="component" value="Unassembled WGS sequence"/>
</dbReference>
<name>A0ABT0Q1U4_9RHOB</name>
<evidence type="ECO:0000259" key="1">
    <source>
        <dbReference type="PROSITE" id="PS50995"/>
    </source>
</evidence>
<dbReference type="EMBL" id="JAMFMB010000010">
    <property type="protein sequence ID" value="MCL6283829.1"/>
    <property type="molecule type" value="Genomic_DNA"/>
</dbReference>
<protein>
    <submittedName>
        <fullName evidence="2">MarR family transcriptional regulator</fullName>
    </submittedName>
</protein>
<evidence type="ECO:0000313" key="2">
    <source>
        <dbReference type="EMBL" id="MCL6283829.1"/>
    </source>
</evidence>
<dbReference type="InterPro" id="IPR039422">
    <property type="entry name" value="MarR/SlyA-like"/>
</dbReference>
<evidence type="ECO:0000313" key="3">
    <source>
        <dbReference type="Proteomes" id="UP001203880"/>
    </source>
</evidence>
<dbReference type="SMART" id="SM00347">
    <property type="entry name" value="HTH_MARR"/>
    <property type="match status" value="1"/>
</dbReference>
<organism evidence="2 3">
    <name type="scientific">Ruegeria spongiae</name>
    <dbReference type="NCBI Taxonomy" id="2942209"/>
    <lineage>
        <taxon>Bacteria</taxon>
        <taxon>Pseudomonadati</taxon>
        <taxon>Pseudomonadota</taxon>
        <taxon>Alphaproteobacteria</taxon>
        <taxon>Rhodobacterales</taxon>
        <taxon>Roseobacteraceae</taxon>
        <taxon>Ruegeria</taxon>
    </lineage>
</organism>
<dbReference type="Pfam" id="PF12802">
    <property type="entry name" value="MarR_2"/>
    <property type="match status" value="1"/>
</dbReference>
<dbReference type="InterPro" id="IPR036388">
    <property type="entry name" value="WH-like_DNA-bd_sf"/>
</dbReference>
<dbReference type="InterPro" id="IPR036390">
    <property type="entry name" value="WH_DNA-bd_sf"/>
</dbReference>
<dbReference type="SUPFAM" id="SSF46785">
    <property type="entry name" value="Winged helix' DNA-binding domain"/>
    <property type="match status" value="1"/>
</dbReference>
<accession>A0ABT0Q1U4</accession>
<comment type="caution">
    <text evidence="2">The sequence shown here is derived from an EMBL/GenBank/DDBJ whole genome shotgun (WGS) entry which is preliminary data.</text>
</comment>
<dbReference type="PROSITE" id="PS50995">
    <property type="entry name" value="HTH_MARR_2"/>
    <property type="match status" value="1"/>
</dbReference>
<keyword evidence="3" id="KW-1185">Reference proteome</keyword>
<dbReference type="PANTHER" id="PTHR33164">
    <property type="entry name" value="TRANSCRIPTIONAL REGULATOR, MARR FAMILY"/>
    <property type="match status" value="1"/>
</dbReference>
<dbReference type="RefSeq" id="WP_249709685.1">
    <property type="nucleotide sequence ID" value="NZ_JAMFMB010000010.1"/>
</dbReference>
<sequence length="151" mass="16892">MTPQDAPPLIFQVFNEIGIIEQLSRTVLEAHMPKGLIAPHFGVLNHLVRVGDGSTPMAMARAFQVPKTSMTHTVSGLVKHGLVEMRPNPEDGRSKQVWLTEAGRALRARIITDMSPQFERLAREFDIAKLQDILPVLTELRTYLDQSRDPA</sequence>
<gene>
    <name evidence="2" type="ORF">M3P21_09840</name>
</gene>
<reference evidence="2" key="1">
    <citation type="submission" date="2022-05" db="EMBL/GenBank/DDBJ databases">
        <authorList>
            <person name="Park J.-S."/>
        </authorList>
    </citation>
    <scope>NUCLEOTIDE SEQUENCE</scope>
    <source>
        <strain evidence="2">2012CJ41-6</strain>
    </source>
</reference>
<dbReference type="PANTHER" id="PTHR33164:SF104">
    <property type="entry name" value="TRANSCRIPTIONAL REGULATORY PROTEIN"/>
    <property type="match status" value="1"/>
</dbReference>
<dbReference type="InterPro" id="IPR000835">
    <property type="entry name" value="HTH_MarR-typ"/>
</dbReference>